<feature type="compositionally biased region" description="Polar residues" evidence="1">
    <location>
        <begin position="36"/>
        <end position="48"/>
    </location>
</feature>
<protein>
    <submittedName>
        <fullName evidence="2">Uncharacterized protein</fullName>
    </submittedName>
</protein>
<accession>A0A9Q9MLE3</accession>
<dbReference type="AlphaFoldDB" id="A0A9Q9MLE3"/>
<dbReference type="EMBL" id="CP073767">
    <property type="protein sequence ID" value="UWZ56816.1"/>
    <property type="molecule type" value="Genomic_DNA"/>
</dbReference>
<keyword evidence="3" id="KW-1185">Reference proteome</keyword>
<name>A0A9Q9MLE3_9ACTN</name>
<sequence length="48" mass="4766">MASSEAMSRCPVCGARVHVNAGTPTPAHQPDGVTGAATQCDGTGQPSR</sequence>
<dbReference type="Proteomes" id="UP001058003">
    <property type="component" value="Chromosome"/>
</dbReference>
<evidence type="ECO:0000313" key="3">
    <source>
        <dbReference type="Proteomes" id="UP001058003"/>
    </source>
</evidence>
<dbReference type="KEGG" id="daur:Daura_11930"/>
<reference evidence="2" key="1">
    <citation type="submission" date="2021-04" db="EMBL/GenBank/DDBJ databases">
        <title>Dactylosporangium aurantiacum NRRL B-8018 full assembly.</title>
        <authorList>
            <person name="Hartkoorn R.C."/>
            <person name="Beaudoing E."/>
            <person name="Hot D."/>
        </authorList>
    </citation>
    <scope>NUCLEOTIDE SEQUENCE</scope>
    <source>
        <strain evidence="2">NRRL B-8018</strain>
    </source>
</reference>
<feature type="region of interest" description="Disordered" evidence="1">
    <location>
        <begin position="19"/>
        <end position="48"/>
    </location>
</feature>
<gene>
    <name evidence="2" type="ORF">Daura_11930</name>
</gene>
<evidence type="ECO:0000313" key="2">
    <source>
        <dbReference type="EMBL" id="UWZ56816.1"/>
    </source>
</evidence>
<organism evidence="2 3">
    <name type="scientific">Dactylosporangium aurantiacum</name>
    <dbReference type="NCBI Taxonomy" id="35754"/>
    <lineage>
        <taxon>Bacteria</taxon>
        <taxon>Bacillati</taxon>
        <taxon>Actinomycetota</taxon>
        <taxon>Actinomycetes</taxon>
        <taxon>Micromonosporales</taxon>
        <taxon>Micromonosporaceae</taxon>
        <taxon>Dactylosporangium</taxon>
    </lineage>
</organism>
<dbReference type="RefSeq" id="WP_156089708.1">
    <property type="nucleotide sequence ID" value="NZ_CP073767.1"/>
</dbReference>
<evidence type="ECO:0000256" key="1">
    <source>
        <dbReference type="SAM" id="MobiDB-lite"/>
    </source>
</evidence>
<proteinExistence type="predicted"/>